<name>A0A0R1WN52_9LACO</name>
<sequence>MKEIYLAGGCFWGVDGYFEQLDGVLETSVGYANGKFGLTTYEMVKLTDHTETVHIKYNPEKISLTDLLKHYFRIIDPFSVNRQGNDIGRQYRTGIYYVDEKDAPVAQAMLDEIQQEAGDRKVAVELAPVNNYVTAEAYHQDYLKKNPNGYCHIDLSLAQKPL</sequence>
<dbReference type="EC" id="1.8.4.11" evidence="4"/>
<dbReference type="eggNOG" id="COG0225">
    <property type="taxonomic scope" value="Bacteria"/>
</dbReference>
<dbReference type="SUPFAM" id="SSF55068">
    <property type="entry name" value="Peptide methionine sulfoxide reductase"/>
    <property type="match status" value="1"/>
</dbReference>
<dbReference type="FunFam" id="3.30.1060.10:FF:000007">
    <property type="entry name" value="Peptide methionine sulfoxide reductase msrA/msrB"/>
    <property type="match status" value="1"/>
</dbReference>
<evidence type="ECO:0000259" key="5">
    <source>
        <dbReference type="Pfam" id="PF01625"/>
    </source>
</evidence>
<evidence type="ECO:0000313" key="6">
    <source>
        <dbReference type="EMBL" id="KRM19167.1"/>
    </source>
</evidence>
<feature type="domain" description="Peptide methionine sulphoxide reductase MsrA" evidence="5">
    <location>
        <begin position="3"/>
        <end position="152"/>
    </location>
</feature>
<accession>A0A0R1WN52</accession>
<dbReference type="AlphaFoldDB" id="A0A0R1WN52"/>
<dbReference type="Pfam" id="PF01625">
    <property type="entry name" value="PMSR"/>
    <property type="match status" value="1"/>
</dbReference>
<evidence type="ECO:0000256" key="1">
    <source>
        <dbReference type="ARBA" id="ARBA00023002"/>
    </source>
</evidence>
<dbReference type="EMBL" id="AZGD01000087">
    <property type="protein sequence ID" value="KRM19167.1"/>
    <property type="molecule type" value="Genomic_DNA"/>
</dbReference>
<dbReference type="Proteomes" id="UP000051054">
    <property type="component" value="Unassembled WGS sequence"/>
</dbReference>
<dbReference type="InterPro" id="IPR002569">
    <property type="entry name" value="Met_Sox_Rdtase_MsrA_dom"/>
</dbReference>
<dbReference type="NCBIfam" id="TIGR00401">
    <property type="entry name" value="msrA"/>
    <property type="match status" value="1"/>
</dbReference>
<dbReference type="HAMAP" id="MF_01401">
    <property type="entry name" value="MsrA"/>
    <property type="match status" value="1"/>
</dbReference>
<dbReference type="GO" id="GO:0005737">
    <property type="term" value="C:cytoplasm"/>
    <property type="evidence" value="ECO:0007669"/>
    <property type="project" value="TreeGrafter"/>
</dbReference>
<evidence type="ECO:0000256" key="3">
    <source>
        <dbReference type="ARBA" id="ARBA00048782"/>
    </source>
</evidence>
<evidence type="ECO:0000313" key="7">
    <source>
        <dbReference type="Proteomes" id="UP000051054"/>
    </source>
</evidence>
<dbReference type="GO" id="GO:0034599">
    <property type="term" value="P:cellular response to oxidative stress"/>
    <property type="evidence" value="ECO:0007669"/>
    <property type="project" value="TreeGrafter"/>
</dbReference>
<keyword evidence="1 4" id="KW-0560">Oxidoreductase</keyword>
<comment type="catalytic activity">
    <reaction evidence="2 4">
        <text>L-methionyl-[protein] + [thioredoxin]-disulfide + H2O = L-methionyl-(S)-S-oxide-[protein] + [thioredoxin]-dithiol</text>
        <dbReference type="Rhea" id="RHEA:14217"/>
        <dbReference type="Rhea" id="RHEA-COMP:10698"/>
        <dbReference type="Rhea" id="RHEA-COMP:10700"/>
        <dbReference type="Rhea" id="RHEA-COMP:12313"/>
        <dbReference type="Rhea" id="RHEA-COMP:12315"/>
        <dbReference type="ChEBI" id="CHEBI:15377"/>
        <dbReference type="ChEBI" id="CHEBI:16044"/>
        <dbReference type="ChEBI" id="CHEBI:29950"/>
        <dbReference type="ChEBI" id="CHEBI:44120"/>
        <dbReference type="ChEBI" id="CHEBI:50058"/>
        <dbReference type="EC" id="1.8.4.11"/>
    </reaction>
</comment>
<dbReference type="Gene3D" id="3.30.1060.10">
    <property type="entry name" value="Peptide methionine sulphoxide reductase MsrA"/>
    <property type="match status" value="1"/>
</dbReference>
<dbReference type="STRING" id="1423755.FC40_GL000460"/>
<proteinExistence type="inferred from homology"/>
<comment type="similarity">
    <text evidence="4">Belongs to the MsrA Met sulfoxide reductase family.</text>
</comment>
<comment type="catalytic activity">
    <reaction evidence="3 4">
        <text>[thioredoxin]-disulfide + L-methionine + H2O = L-methionine (S)-S-oxide + [thioredoxin]-dithiol</text>
        <dbReference type="Rhea" id="RHEA:19993"/>
        <dbReference type="Rhea" id="RHEA-COMP:10698"/>
        <dbReference type="Rhea" id="RHEA-COMP:10700"/>
        <dbReference type="ChEBI" id="CHEBI:15377"/>
        <dbReference type="ChEBI" id="CHEBI:29950"/>
        <dbReference type="ChEBI" id="CHEBI:50058"/>
        <dbReference type="ChEBI" id="CHEBI:57844"/>
        <dbReference type="ChEBI" id="CHEBI:58772"/>
        <dbReference type="EC" id="1.8.4.11"/>
    </reaction>
</comment>
<feature type="active site" evidence="4">
    <location>
        <position position="10"/>
    </location>
</feature>
<dbReference type="PANTHER" id="PTHR42799:SF2">
    <property type="entry name" value="MITOCHONDRIAL PEPTIDE METHIONINE SULFOXIDE REDUCTASE"/>
    <property type="match status" value="1"/>
</dbReference>
<comment type="function">
    <text evidence="4">Has an important function as a repair enzyme for proteins that have been inactivated by oxidation. Catalyzes the reversible oxidation-reduction of methionine sulfoxide in proteins to methionine.</text>
</comment>
<dbReference type="OrthoDB" id="4174719at2"/>
<gene>
    <name evidence="4" type="primary">msrA</name>
    <name evidence="6" type="ORF">FC40_GL000460</name>
</gene>
<dbReference type="GO" id="GO:0008113">
    <property type="term" value="F:peptide-methionine (S)-S-oxide reductase activity"/>
    <property type="evidence" value="ECO:0007669"/>
    <property type="project" value="UniProtKB-UniRule"/>
</dbReference>
<reference evidence="6 7" key="1">
    <citation type="journal article" date="2015" name="Genome Announc.">
        <title>Expanding the biotechnology potential of lactobacilli through comparative genomics of 213 strains and associated genera.</title>
        <authorList>
            <person name="Sun Z."/>
            <person name="Harris H.M."/>
            <person name="McCann A."/>
            <person name="Guo C."/>
            <person name="Argimon S."/>
            <person name="Zhang W."/>
            <person name="Yang X."/>
            <person name="Jeffery I.B."/>
            <person name="Cooney J.C."/>
            <person name="Kagawa T.F."/>
            <person name="Liu W."/>
            <person name="Song Y."/>
            <person name="Salvetti E."/>
            <person name="Wrobel A."/>
            <person name="Rasinkangas P."/>
            <person name="Parkhill J."/>
            <person name="Rea M.C."/>
            <person name="O'Sullivan O."/>
            <person name="Ritari J."/>
            <person name="Douillard F.P."/>
            <person name="Paul Ross R."/>
            <person name="Yang R."/>
            <person name="Briner A.E."/>
            <person name="Felis G.E."/>
            <person name="de Vos W.M."/>
            <person name="Barrangou R."/>
            <person name="Klaenhammer T.R."/>
            <person name="Caufield P.W."/>
            <person name="Cui Y."/>
            <person name="Zhang H."/>
            <person name="O'Toole P.W."/>
        </authorList>
    </citation>
    <scope>NUCLEOTIDE SEQUENCE [LARGE SCALE GENOMIC DNA]</scope>
    <source>
        <strain evidence="6 7">DSM 18933</strain>
    </source>
</reference>
<evidence type="ECO:0000256" key="4">
    <source>
        <dbReference type="HAMAP-Rule" id="MF_01401"/>
    </source>
</evidence>
<organism evidence="6 7">
    <name type="scientific">Ligilactobacillus hayakitensis DSM 18933 = JCM 14209</name>
    <dbReference type="NCBI Taxonomy" id="1423755"/>
    <lineage>
        <taxon>Bacteria</taxon>
        <taxon>Bacillati</taxon>
        <taxon>Bacillota</taxon>
        <taxon>Bacilli</taxon>
        <taxon>Lactobacillales</taxon>
        <taxon>Lactobacillaceae</taxon>
        <taxon>Ligilactobacillus</taxon>
    </lineage>
</organism>
<protein>
    <recommendedName>
        <fullName evidence="4">Peptide methionine sulfoxide reductase MsrA</fullName>
        <shortName evidence="4">Protein-methionine-S-oxide reductase</shortName>
        <ecNumber evidence="4">1.8.4.11</ecNumber>
    </recommendedName>
    <alternativeName>
        <fullName evidence="4">Peptide-methionine (S)-S-oxide reductase</fullName>
        <shortName evidence="4">Peptide Met(O) reductase</shortName>
    </alternativeName>
</protein>
<dbReference type="InterPro" id="IPR050162">
    <property type="entry name" value="MsrA_MetSO_reductase"/>
</dbReference>
<dbReference type="InterPro" id="IPR036509">
    <property type="entry name" value="Met_Sox_Rdtase_MsrA_sf"/>
</dbReference>
<dbReference type="GO" id="GO:0033744">
    <property type="term" value="F:L-methionine:thioredoxin-disulfide S-oxidoreductase activity"/>
    <property type="evidence" value="ECO:0007669"/>
    <property type="project" value="RHEA"/>
</dbReference>
<dbReference type="PANTHER" id="PTHR42799">
    <property type="entry name" value="MITOCHONDRIAL PEPTIDE METHIONINE SULFOXIDE REDUCTASE"/>
    <property type="match status" value="1"/>
</dbReference>
<dbReference type="RefSeq" id="WP_025022283.1">
    <property type="nucleotide sequence ID" value="NZ_AZGD01000087.1"/>
</dbReference>
<dbReference type="PATRIC" id="fig|1423755.3.peg.510"/>
<comment type="caution">
    <text evidence="6">The sequence shown here is derived from an EMBL/GenBank/DDBJ whole genome shotgun (WGS) entry which is preliminary data.</text>
</comment>
<keyword evidence="7" id="KW-1185">Reference proteome</keyword>
<evidence type="ECO:0000256" key="2">
    <source>
        <dbReference type="ARBA" id="ARBA00047806"/>
    </source>
</evidence>